<dbReference type="Proteomes" id="UP001386955">
    <property type="component" value="Unassembled WGS sequence"/>
</dbReference>
<dbReference type="GO" id="GO:0005634">
    <property type="term" value="C:nucleus"/>
    <property type="evidence" value="ECO:0007669"/>
    <property type="project" value="UniProtKB-SubCell"/>
</dbReference>
<evidence type="ECO:0000256" key="4">
    <source>
        <dbReference type="ARBA" id="ARBA00023159"/>
    </source>
</evidence>
<evidence type="ECO:0000256" key="1">
    <source>
        <dbReference type="ARBA" id="ARBA00004123"/>
    </source>
</evidence>
<dbReference type="CDD" id="cd00018">
    <property type="entry name" value="AP2"/>
    <property type="match status" value="1"/>
</dbReference>
<dbReference type="InterPro" id="IPR036955">
    <property type="entry name" value="AP2/ERF_dom_sf"/>
</dbReference>
<organism evidence="10 11">
    <name type="scientific">Psophocarpus tetragonolobus</name>
    <name type="common">Winged bean</name>
    <name type="synonym">Dolichos tetragonolobus</name>
    <dbReference type="NCBI Taxonomy" id="3891"/>
    <lineage>
        <taxon>Eukaryota</taxon>
        <taxon>Viridiplantae</taxon>
        <taxon>Streptophyta</taxon>
        <taxon>Embryophyta</taxon>
        <taxon>Tracheophyta</taxon>
        <taxon>Spermatophyta</taxon>
        <taxon>Magnoliopsida</taxon>
        <taxon>eudicotyledons</taxon>
        <taxon>Gunneridae</taxon>
        <taxon>Pentapetalae</taxon>
        <taxon>rosids</taxon>
        <taxon>fabids</taxon>
        <taxon>Fabales</taxon>
        <taxon>Fabaceae</taxon>
        <taxon>Papilionoideae</taxon>
        <taxon>50 kb inversion clade</taxon>
        <taxon>NPAAA clade</taxon>
        <taxon>indigoferoid/millettioid clade</taxon>
        <taxon>Phaseoleae</taxon>
        <taxon>Psophocarpus</taxon>
    </lineage>
</organism>
<dbReference type="PRINTS" id="PR00367">
    <property type="entry name" value="ETHRSPELEMNT"/>
</dbReference>
<evidence type="ECO:0000256" key="8">
    <source>
        <dbReference type="SAM" id="MobiDB-lite"/>
    </source>
</evidence>
<evidence type="ECO:0000256" key="2">
    <source>
        <dbReference type="ARBA" id="ARBA00023015"/>
    </source>
</evidence>
<feature type="domain" description="AP2/ERF" evidence="9">
    <location>
        <begin position="98"/>
        <end position="155"/>
    </location>
</feature>
<evidence type="ECO:0000256" key="3">
    <source>
        <dbReference type="ARBA" id="ARBA00023125"/>
    </source>
</evidence>
<dbReference type="FunFam" id="3.30.730.10:FF:000001">
    <property type="entry name" value="Ethylene-responsive transcription factor 2"/>
    <property type="match status" value="1"/>
</dbReference>
<gene>
    <name evidence="10" type="ORF">VNO78_07800</name>
</gene>
<accession>A0AAN9XS85</accession>
<dbReference type="Gene3D" id="3.30.730.10">
    <property type="entry name" value="AP2/ERF domain"/>
    <property type="match status" value="1"/>
</dbReference>
<evidence type="ECO:0000313" key="11">
    <source>
        <dbReference type="Proteomes" id="UP001386955"/>
    </source>
</evidence>
<feature type="region of interest" description="Disordered" evidence="8">
    <location>
        <begin position="43"/>
        <end position="73"/>
    </location>
</feature>
<dbReference type="AlphaFoldDB" id="A0AAN9XS85"/>
<dbReference type="InterPro" id="IPR045277">
    <property type="entry name" value="DRE1A-I"/>
</dbReference>
<keyword evidence="5" id="KW-0804">Transcription</keyword>
<keyword evidence="3" id="KW-0238">DNA-binding</keyword>
<dbReference type="PROSITE" id="PS51032">
    <property type="entry name" value="AP2_ERF"/>
    <property type="match status" value="1"/>
</dbReference>
<name>A0AAN9XS85_PSOTE</name>
<keyword evidence="11" id="KW-1185">Reference proteome</keyword>
<dbReference type="Pfam" id="PF00847">
    <property type="entry name" value="AP2"/>
    <property type="match status" value="1"/>
</dbReference>
<reference evidence="10 11" key="1">
    <citation type="submission" date="2024-01" db="EMBL/GenBank/DDBJ databases">
        <title>The genomes of 5 underutilized Papilionoideae crops provide insights into root nodulation and disease resistanc.</title>
        <authorList>
            <person name="Jiang F."/>
        </authorList>
    </citation>
    <scope>NUCLEOTIDE SEQUENCE [LARGE SCALE GENOMIC DNA]</scope>
    <source>
        <strain evidence="10">DUOXIRENSHENG_FW03</strain>
        <tissue evidence="10">Leaves</tissue>
    </source>
</reference>
<dbReference type="SMART" id="SM00380">
    <property type="entry name" value="AP2"/>
    <property type="match status" value="1"/>
</dbReference>
<sequence length="257" mass="29505">MGHPCGVSERVRIVAWYVVPFKKLYIWPGHSLVELKPEAEANRRTSCGMESLKERESEVSETSSPSMRSQSDEEVILASARPKKRAGRRVFKETRHPVYRGVRRRNNNKWVCEMRVPNNNSRIWLGTYPTPEMAARAHDVAALSLRGKSACLNFADSVWRLTLPATTDLHDIRRAAVHAAESFAPLDHVHPCLQLHQQPQEPLQPHEDQDQDQEWHDFLLSIADEPLMSPPPCARDNRDWNDLDIFDAEVSLWNFSI</sequence>
<evidence type="ECO:0000256" key="5">
    <source>
        <dbReference type="ARBA" id="ARBA00023163"/>
    </source>
</evidence>
<dbReference type="EMBL" id="JAYMYS010000002">
    <property type="protein sequence ID" value="KAK7406180.1"/>
    <property type="molecule type" value="Genomic_DNA"/>
</dbReference>
<keyword evidence="4" id="KW-0010">Activator</keyword>
<evidence type="ECO:0000256" key="6">
    <source>
        <dbReference type="ARBA" id="ARBA00023242"/>
    </source>
</evidence>
<evidence type="ECO:0000259" key="9">
    <source>
        <dbReference type="PROSITE" id="PS51032"/>
    </source>
</evidence>
<dbReference type="InterPro" id="IPR016177">
    <property type="entry name" value="DNA-bd_dom_sf"/>
</dbReference>
<evidence type="ECO:0000256" key="7">
    <source>
        <dbReference type="ARBA" id="ARBA00024343"/>
    </source>
</evidence>
<dbReference type="SUPFAM" id="SSF54171">
    <property type="entry name" value="DNA-binding domain"/>
    <property type="match status" value="1"/>
</dbReference>
<dbReference type="PANTHER" id="PTHR31839">
    <property type="entry name" value="DEHYDRATION-RESPONSIVE ELEMENT-BINDING PROTEIN 1D"/>
    <property type="match status" value="1"/>
</dbReference>
<proteinExistence type="inferred from homology"/>
<comment type="subcellular location">
    <subcellularLocation>
        <location evidence="1">Nucleus</location>
    </subcellularLocation>
</comment>
<dbReference type="InterPro" id="IPR001471">
    <property type="entry name" value="AP2/ERF_dom"/>
</dbReference>
<comment type="caution">
    <text evidence="10">The sequence shown here is derived from an EMBL/GenBank/DDBJ whole genome shotgun (WGS) entry which is preliminary data.</text>
</comment>
<dbReference type="PANTHER" id="PTHR31839:SF91">
    <property type="entry name" value="DEHYDRATION-RESPONSIVE ELEMENT-BINDING PROTEIN"/>
    <property type="match status" value="1"/>
</dbReference>
<keyword evidence="6" id="KW-0539">Nucleus</keyword>
<comment type="similarity">
    <text evidence="7">Belongs to the AP2/ERF transcription factor family. ERF subfamily.</text>
</comment>
<feature type="compositionally biased region" description="Polar residues" evidence="8">
    <location>
        <begin position="60"/>
        <end position="69"/>
    </location>
</feature>
<dbReference type="GO" id="GO:0003677">
    <property type="term" value="F:DNA binding"/>
    <property type="evidence" value="ECO:0007669"/>
    <property type="project" value="UniProtKB-KW"/>
</dbReference>
<evidence type="ECO:0000313" key="10">
    <source>
        <dbReference type="EMBL" id="KAK7406180.1"/>
    </source>
</evidence>
<protein>
    <recommendedName>
        <fullName evidence="9">AP2/ERF domain-containing protein</fullName>
    </recommendedName>
</protein>
<dbReference type="GO" id="GO:0003700">
    <property type="term" value="F:DNA-binding transcription factor activity"/>
    <property type="evidence" value="ECO:0007669"/>
    <property type="project" value="InterPro"/>
</dbReference>
<keyword evidence="2" id="KW-0805">Transcription regulation</keyword>